<reference evidence="2" key="1">
    <citation type="submission" date="2020-04" db="EMBL/GenBank/DDBJ databases">
        <authorList>
            <person name="Alioto T."/>
            <person name="Alioto T."/>
            <person name="Gomez Garrido J."/>
        </authorList>
    </citation>
    <scope>NUCLEOTIDE SEQUENCE</scope>
    <source>
        <strain evidence="2">A484AB</strain>
    </source>
</reference>
<feature type="region of interest" description="Disordered" evidence="1">
    <location>
        <begin position="530"/>
        <end position="552"/>
    </location>
</feature>
<name>A0A7D9JEY6_PARCT</name>
<dbReference type="Proteomes" id="UP001152795">
    <property type="component" value="Unassembled WGS sequence"/>
</dbReference>
<feature type="compositionally biased region" description="Polar residues" evidence="1">
    <location>
        <begin position="202"/>
        <end position="219"/>
    </location>
</feature>
<organism evidence="2 3">
    <name type="scientific">Paramuricea clavata</name>
    <name type="common">Red gorgonian</name>
    <name type="synonym">Violescent sea-whip</name>
    <dbReference type="NCBI Taxonomy" id="317549"/>
    <lineage>
        <taxon>Eukaryota</taxon>
        <taxon>Metazoa</taxon>
        <taxon>Cnidaria</taxon>
        <taxon>Anthozoa</taxon>
        <taxon>Octocorallia</taxon>
        <taxon>Malacalcyonacea</taxon>
        <taxon>Plexauridae</taxon>
        <taxon>Paramuricea</taxon>
    </lineage>
</organism>
<dbReference type="EMBL" id="CACRXK020015440">
    <property type="protein sequence ID" value="CAB4028372.1"/>
    <property type="molecule type" value="Genomic_DNA"/>
</dbReference>
<accession>A0A7D9JEY6</accession>
<comment type="caution">
    <text evidence="2">The sequence shown here is derived from an EMBL/GenBank/DDBJ whole genome shotgun (WGS) entry which is preliminary data.</text>
</comment>
<sequence>MGKHVEDSKLCNPISTAYKSFLTDTSIVTSTLMEIEATLRLLGKQKSLLQTNGENSELFSATEPSFALFADIKSGVSSEYESGSCFNDATERSPMVDDGRSLSKYTVDDKLLSCETNKECESDEKLNLNQSVNESNTNTAFSKDHLHRVTEMNASTNQITIDRATTFEISMDFTVTDHRKTEQAIADQSTTDDAVIDRSSTKHTNMHQNTGKSTMDYTNTDHPSMEQSTIDYAMTDQSSRSHDNIDHNTMDYTTTTCQSTMNHTTTWDQSTNDHAISDQITVDQEIHENKMLDSVFGDPTRTKATDTCTVAESAVDNAFDVRRIDIGMCVDNLADSSSLKTSELVPDYNVNSISISESNSNHVDHMKHENSLGQTPPVADSAITERTVTRDTNLTQSSTDSMLNDVAMVSIDNTDATVNRTRSDANTGSNECGAEDKRTLITNIDKIIVEHVKTNHDCTENTDNTSNLSTAECDTSNHSFSDKNTTDKNDVTFDKCDIDNDITGKLSPMMHDIKDETSEQDLRCVTNDDKREKDCSWPSRNEQSTASVNNNISDDKISMSQSENSEYSYCNSTKLRHTTGNTENLEEEKTNERGNWITILDSNISNKNKQITTNDSDIDILKYHSTVDSCTDEHLETMTHSITDPIPDNSAEHASMNDSGISTSTNSAVDRYLRKLEAQIDAEKWQAQQYIEQISRLWDSPFLCKNK</sequence>
<gene>
    <name evidence="2" type="ORF">PACLA_8A005767</name>
</gene>
<keyword evidence="3" id="KW-1185">Reference proteome</keyword>
<feature type="compositionally biased region" description="Polar residues" evidence="1">
    <location>
        <begin position="538"/>
        <end position="552"/>
    </location>
</feature>
<dbReference type="AlphaFoldDB" id="A0A7D9JEY6"/>
<evidence type="ECO:0000313" key="3">
    <source>
        <dbReference type="Proteomes" id="UP001152795"/>
    </source>
</evidence>
<protein>
    <submittedName>
        <fullName evidence="2">Uncharacterized protein</fullName>
    </submittedName>
</protein>
<feature type="region of interest" description="Disordered" evidence="1">
    <location>
        <begin position="198"/>
        <end position="219"/>
    </location>
</feature>
<proteinExistence type="predicted"/>
<evidence type="ECO:0000313" key="2">
    <source>
        <dbReference type="EMBL" id="CAB4028372.1"/>
    </source>
</evidence>
<evidence type="ECO:0000256" key="1">
    <source>
        <dbReference type="SAM" id="MobiDB-lite"/>
    </source>
</evidence>